<feature type="active site" description="Proton acceptor" evidence="7">
    <location>
        <position position="71"/>
    </location>
</feature>
<organism evidence="9 10">
    <name type="scientific">Aciduricibacillus chroicocephali</name>
    <dbReference type="NCBI Taxonomy" id="3054939"/>
    <lineage>
        <taxon>Bacteria</taxon>
        <taxon>Bacillati</taxon>
        <taxon>Bacillota</taxon>
        <taxon>Bacilli</taxon>
        <taxon>Bacillales</taxon>
        <taxon>Bacillaceae</taxon>
        <taxon>Aciduricibacillus</taxon>
    </lineage>
</organism>
<feature type="binding site" evidence="7">
    <location>
        <begin position="8"/>
        <end position="13"/>
    </location>
    <ligand>
        <name>substrate</name>
    </ligand>
</feature>
<evidence type="ECO:0000256" key="6">
    <source>
        <dbReference type="ARBA" id="ARBA00023080"/>
    </source>
</evidence>
<sequence>MKEIVIATKNKGKAAEFRDFFGAYGIKALSLLDLPEEMPDVEETGTTFEENAALKAEAISKLLNKTVLSDDSGLVIDALDGRPGVYSARYSGEGANDAKNVEKVLHELEHIAYNNRTARFVSVLAVATPGKETIFKEGSCEGHISFQPQGKHGFGYDPIFVPDGYVVTMAQLSGTEKNRISHRKHAMDRLNEWIQQELQSL</sequence>
<comment type="subunit">
    <text evidence="7">Homodimer.</text>
</comment>
<dbReference type="SUPFAM" id="SSF52972">
    <property type="entry name" value="ITPase-like"/>
    <property type="match status" value="1"/>
</dbReference>
<dbReference type="InterPro" id="IPR029001">
    <property type="entry name" value="ITPase-like_fam"/>
</dbReference>
<comment type="function">
    <text evidence="7">Pyrophosphatase that catalyzes the hydrolysis of nucleoside triphosphates to their monophosphate derivatives, with a high preference for the non-canonical purine nucleotides XTP (xanthosine triphosphate), dITP (deoxyinosine triphosphate) and ITP. Seems to function as a house-cleaning enzyme that removes non-canonical purine nucleotides from the nucleotide pool, thus preventing their incorporation into DNA/RNA and avoiding chromosomal lesions.</text>
</comment>
<comment type="catalytic activity">
    <reaction evidence="7">
        <text>XTP + H2O = XMP + diphosphate + H(+)</text>
        <dbReference type="Rhea" id="RHEA:28610"/>
        <dbReference type="ChEBI" id="CHEBI:15377"/>
        <dbReference type="ChEBI" id="CHEBI:15378"/>
        <dbReference type="ChEBI" id="CHEBI:33019"/>
        <dbReference type="ChEBI" id="CHEBI:57464"/>
        <dbReference type="ChEBI" id="CHEBI:61314"/>
        <dbReference type="EC" id="3.6.1.66"/>
    </reaction>
</comment>
<dbReference type="EMBL" id="CP129113">
    <property type="protein sequence ID" value="WLV23720.1"/>
    <property type="molecule type" value="Genomic_DNA"/>
</dbReference>
<dbReference type="NCBIfam" id="TIGR00042">
    <property type="entry name" value="RdgB/HAM1 family non-canonical purine NTP pyrophosphatase"/>
    <property type="match status" value="1"/>
</dbReference>
<comment type="catalytic activity">
    <reaction evidence="7">
        <text>ITP + H2O = IMP + diphosphate + H(+)</text>
        <dbReference type="Rhea" id="RHEA:29399"/>
        <dbReference type="ChEBI" id="CHEBI:15377"/>
        <dbReference type="ChEBI" id="CHEBI:15378"/>
        <dbReference type="ChEBI" id="CHEBI:33019"/>
        <dbReference type="ChEBI" id="CHEBI:58053"/>
        <dbReference type="ChEBI" id="CHEBI:61402"/>
        <dbReference type="EC" id="3.6.1.66"/>
    </reaction>
</comment>
<keyword evidence="6 7" id="KW-0546">Nucleotide metabolism</keyword>
<dbReference type="NCBIfam" id="NF011397">
    <property type="entry name" value="PRK14822.1"/>
    <property type="match status" value="1"/>
</dbReference>
<evidence type="ECO:0000313" key="10">
    <source>
        <dbReference type="Proteomes" id="UP001180087"/>
    </source>
</evidence>
<keyword evidence="10" id="KW-1185">Reference proteome</keyword>
<dbReference type="CDD" id="cd00515">
    <property type="entry name" value="HAM1"/>
    <property type="match status" value="1"/>
</dbReference>
<keyword evidence="3 7" id="KW-0547">Nucleotide-binding</keyword>
<dbReference type="Gene3D" id="3.90.950.10">
    <property type="match status" value="1"/>
</dbReference>
<evidence type="ECO:0000256" key="5">
    <source>
        <dbReference type="ARBA" id="ARBA00022842"/>
    </source>
</evidence>
<feature type="binding site" evidence="7">
    <location>
        <position position="72"/>
    </location>
    <ligand>
        <name>substrate</name>
    </ligand>
</feature>
<name>A0ABY9KT55_9BACI</name>
<feature type="binding site" evidence="7">
    <location>
        <begin position="182"/>
        <end position="183"/>
    </location>
    <ligand>
        <name>substrate</name>
    </ligand>
</feature>
<accession>A0ABY9KT55</accession>
<feature type="binding site" evidence="7">
    <location>
        <begin position="154"/>
        <end position="157"/>
    </location>
    <ligand>
        <name>substrate</name>
    </ligand>
</feature>
<evidence type="ECO:0000256" key="8">
    <source>
        <dbReference type="RuleBase" id="RU003781"/>
    </source>
</evidence>
<protein>
    <recommendedName>
        <fullName evidence="7">dITP/XTP pyrophosphatase</fullName>
        <ecNumber evidence="7">3.6.1.66</ecNumber>
    </recommendedName>
    <alternativeName>
        <fullName evidence="7">Non-canonical purine NTP pyrophosphatase</fullName>
    </alternativeName>
    <alternativeName>
        <fullName evidence="7">Non-standard purine NTP pyrophosphatase</fullName>
    </alternativeName>
    <alternativeName>
        <fullName evidence="7">Nucleoside-triphosphate diphosphatase</fullName>
    </alternativeName>
    <alternativeName>
        <fullName evidence="7">Nucleoside-triphosphate pyrophosphatase</fullName>
        <shortName evidence="7">NTPase</shortName>
    </alternativeName>
</protein>
<dbReference type="PANTHER" id="PTHR11067:SF9">
    <property type="entry name" value="INOSINE TRIPHOSPHATE PYROPHOSPHATASE"/>
    <property type="match status" value="1"/>
</dbReference>
<evidence type="ECO:0000313" key="9">
    <source>
        <dbReference type="EMBL" id="WLV23720.1"/>
    </source>
</evidence>
<evidence type="ECO:0000256" key="1">
    <source>
        <dbReference type="ARBA" id="ARBA00008023"/>
    </source>
</evidence>
<feature type="binding site" evidence="7">
    <location>
        <position position="71"/>
    </location>
    <ligand>
        <name>Mg(2+)</name>
        <dbReference type="ChEBI" id="CHEBI:18420"/>
    </ligand>
</feature>
<comment type="cofactor">
    <cofactor evidence="7">
        <name>Mg(2+)</name>
        <dbReference type="ChEBI" id="CHEBI:18420"/>
    </cofactor>
    <text evidence="7">Binds 1 Mg(2+) ion per subunit.</text>
</comment>
<dbReference type="PANTHER" id="PTHR11067">
    <property type="entry name" value="INOSINE TRIPHOSPHATE PYROPHOSPHATASE/HAM1 PROTEIN"/>
    <property type="match status" value="1"/>
</dbReference>
<dbReference type="EC" id="3.6.1.66" evidence="7"/>
<dbReference type="RefSeq" id="WP_348026013.1">
    <property type="nucleotide sequence ID" value="NZ_CP129113.1"/>
</dbReference>
<feature type="binding site" evidence="7">
    <location>
        <position position="177"/>
    </location>
    <ligand>
        <name>substrate</name>
    </ligand>
</feature>
<evidence type="ECO:0000256" key="4">
    <source>
        <dbReference type="ARBA" id="ARBA00022801"/>
    </source>
</evidence>
<gene>
    <name evidence="9" type="ORF">QR721_08695</name>
</gene>
<comment type="similarity">
    <text evidence="1 7 8">Belongs to the HAM1 NTPase family.</text>
</comment>
<evidence type="ECO:0000256" key="2">
    <source>
        <dbReference type="ARBA" id="ARBA00022723"/>
    </source>
</evidence>
<dbReference type="InterPro" id="IPR020922">
    <property type="entry name" value="dITP/XTP_pyrophosphatase"/>
</dbReference>
<dbReference type="Pfam" id="PF01725">
    <property type="entry name" value="Ham1p_like"/>
    <property type="match status" value="1"/>
</dbReference>
<feature type="binding site" evidence="7">
    <location>
        <position position="42"/>
    </location>
    <ligand>
        <name>Mg(2+)</name>
        <dbReference type="ChEBI" id="CHEBI:18420"/>
    </ligand>
</feature>
<dbReference type="InterPro" id="IPR002637">
    <property type="entry name" value="RdgB/HAM1"/>
</dbReference>
<dbReference type="GO" id="GO:0036220">
    <property type="term" value="F:ITP diphosphatase activity"/>
    <property type="evidence" value="ECO:0007669"/>
    <property type="project" value="UniProtKB-EC"/>
</dbReference>
<keyword evidence="4 7" id="KW-0378">Hydrolase</keyword>
<evidence type="ECO:0000256" key="7">
    <source>
        <dbReference type="HAMAP-Rule" id="MF_01405"/>
    </source>
</evidence>
<comment type="catalytic activity">
    <reaction evidence="7">
        <text>dITP + H2O = dIMP + diphosphate + H(+)</text>
        <dbReference type="Rhea" id="RHEA:28342"/>
        <dbReference type="ChEBI" id="CHEBI:15377"/>
        <dbReference type="ChEBI" id="CHEBI:15378"/>
        <dbReference type="ChEBI" id="CHEBI:33019"/>
        <dbReference type="ChEBI" id="CHEBI:61194"/>
        <dbReference type="ChEBI" id="CHEBI:61382"/>
        <dbReference type="EC" id="3.6.1.66"/>
    </reaction>
</comment>
<reference evidence="9" key="1">
    <citation type="submission" date="2023-06" db="EMBL/GenBank/DDBJ databases">
        <title>A Treasure from Seagulls: Isolation and Description of Aciduricobacillus qingdaonensis gen. nov., sp. nov., a Rare Obligately Uric Acid-utilizing Member in the Family Bacillaceae.</title>
        <authorList>
            <person name="Liu W."/>
            <person name="Wang B."/>
        </authorList>
    </citation>
    <scope>NUCLEOTIDE SEQUENCE</scope>
    <source>
        <strain evidence="9">44XB</strain>
    </source>
</reference>
<proteinExistence type="inferred from homology"/>
<dbReference type="Proteomes" id="UP001180087">
    <property type="component" value="Chromosome"/>
</dbReference>
<dbReference type="HAMAP" id="MF_01405">
    <property type="entry name" value="Non_canon_purine_NTPase"/>
    <property type="match status" value="1"/>
</dbReference>
<keyword evidence="5 7" id="KW-0460">Magnesium</keyword>
<evidence type="ECO:0000256" key="3">
    <source>
        <dbReference type="ARBA" id="ARBA00022741"/>
    </source>
</evidence>
<keyword evidence="2 7" id="KW-0479">Metal-binding</keyword>